<proteinExistence type="predicted"/>
<dbReference type="AlphaFoldDB" id="A0A6C0KNW6"/>
<organism evidence="1">
    <name type="scientific">viral metagenome</name>
    <dbReference type="NCBI Taxonomy" id="1070528"/>
    <lineage>
        <taxon>unclassified sequences</taxon>
        <taxon>metagenomes</taxon>
        <taxon>organismal metagenomes</taxon>
    </lineage>
</organism>
<evidence type="ECO:0000313" key="1">
    <source>
        <dbReference type="EMBL" id="QHU18054.1"/>
    </source>
</evidence>
<dbReference type="EMBL" id="MN740922">
    <property type="protein sequence ID" value="QHU18054.1"/>
    <property type="molecule type" value="Genomic_DNA"/>
</dbReference>
<protein>
    <submittedName>
        <fullName evidence="1">Uncharacterized protein</fullName>
    </submittedName>
</protein>
<name>A0A6C0KNW6_9ZZZZ</name>
<accession>A0A6C0KNW6</accession>
<reference evidence="1" key="1">
    <citation type="journal article" date="2020" name="Nature">
        <title>Giant virus diversity and host interactions through global metagenomics.</title>
        <authorList>
            <person name="Schulz F."/>
            <person name="Roux S."/>
            <person name="Paez-Espino D."/>
            <person name="Jungbluth S."/>
            <person name="Walsh D.A."/>
            <person name="Denef V.J."/>
            <person name="McMahon K.D."/>
            <person name="Konstantinidis K.T."/>
            <person name="Eloe-Fadrosh E.A."/>
            <person name="Kyrpides N.C."/>
            <person name="Woyke T."/>
        </authorList>
    </citation>
    <scope>NUCLEOTIDE SEQUENCE</scope>
    <source>
        <strain evidence="1">GVMAG-S-3300012919-55</strain>
    </source>
</reference>
<sequence length="41" mass="5228">MEILKKIYWFPKMMFYFKNIWKISIKSKALQALIKKNYYMF</sequence>